<evidence type="ECO:0000313" key="2">
    <source>
        <dbReference type="EMBL" id="CAL1355237.1"/>
    </source>
</evidence>
<accession>A0AAV2CFQ1</accession>
<organism evidence="2 3">
    <name type="scientific">Linum trigynum</name>
    <dbReference type="NCBI Taxonomy" id="586398"/>
    <lineage>
        <taxon>Eukaryota</taxon>
        <taxon>Viridiplantae</taxon>
        <taxon>Streptophyta</taxon>
        <taxon>Embryophyta</taxon>
        <taxon>Tracheophyta</taxon>
        <taxon>Spermatophyta</taxon>
        <taxon>Magnoliopsida</taxon>
        <taxon>eudicotyledons</taxon>
        <taxon>Gunneridae</taxon>
        <taxon>Pentapetalae</taxon>
        <taxon>rosids</taxon>
        <taxon>fabids</taxon>
        <taxon>Malpighiales</taxon>
        <taxon>Linaceae</taxon>
        <taxon>Linum</taxon>
    </lineage>
</organism>
<reference evidence="2 3" key="1">
    <citation type="submission" date="2024-04" db="EMBL/GenBank/DDBJ databases">
        <authorList>
            <person name="Fracassetti M."/>
        </authorList>
    </citation>
    <scope>NUCLEOTIDE SEQUENCE [LARGE SCALE GENOMIC DNA]</scope>
</reference>
<dbReference type="EMBL" id="OZ034813">
    <property type="protein sequence ID" value="CAL1355237.1"/>
    <property type="molecule type" value="Genomic_DNA"/>
</dbReference>
<feature type="region of interest" description="Disordered" evidence="1">
    <location>
        <begin position="1"/>
        <end position="79"/>
    </location>
</feature>
<dbReference type="Proteomes" id="UP001497516">
    <property type="component" value="Chromosome 1"/>
</dbReference>
<feature type="compositionally biased region" description="Basic residues" evidence="1">
    <location>
        <begin position="41"/>
        <end position="52"/>
    </location>
</feature>
<proteinExistence type="predicted"/>
<sequence>MESISISLRGKKIITTRVEEEPNGKEIPKEEGRKMAEPREKRPKTKMQKREKKSNENQRKKQGPPPVVGIGAEDSPGKA</sequence>
<protein>
    <submittedName>
        <fullName evidence="2">Uncharacterized protein</fullName>
    </submittedName>
</protein>
<evidence type="ECO:0000313" key="3">
    <source>
        <dbReference type="Proteomes" id="UP001497516"/>
    </source>
</evidence>
<feature type="compositionally biased region" description="Basic and acidic residues" evidence="1">
    <location>
        <begin position="17"/>
        <end position="40"/>
    </location>
</feature>
<name>A0AAV2CFQ1_9ROSI</name>
<gene>
    <name evidence="2" type="ORF">LTRI10_LOCUS3009</name>
</gene>
<dbReference type="AlphaFoldDB" id="A0AAV2CFQ1"/>
<keyword evidence="3" id="KW-1185">Reference proteome</keyword>
<evidence type="ECO:0000256" key="1">
    <source>
        <dbReference type="SAM" id="MobiDB-lite"/>
    </source>
</evidence>